<evidence type="ECO:0000256" key="2">
    <source>
        <dbReference type="ARBA" id="ARBA00004718"/>
    </source>
</evidence>
<accession>D5AEG1</accession>
<feature type="domain" description="THIF-type NAD/FAD binding fold" evidence="9">
    <location>
        <begin position="14"/>
        <end position="311"/>
    </location>
</feature>
<dbReference type="GO" id="GO:0016925">
    <property type="term" value="P:protein sumoylation"/>
    <property type="evidence" value="ECO:0007669"/>
    <property type="project" value="TreeGrafter"/>
</dbReference>
<organism evidence="10">
    <name type="scientific">Picea sitchensis</name>
    <name type="common">Sitka spruce</name>
    <name type="synonym">Pinus sitchensis</name>
    <dbReference type="NCBI Taxonomy" id="3332"/>
    <lineage>
        <taxon>Eukaryota</taxon>
        <taxon>Viridiplantae</taxon>
        <taxon>Streptophyta</taxon>
        <taxon>Embryophyta</taxon>
        <taxon>Tracheophyta</taxon>
        <taxon>Spermatophyta</taxon>
        <taxon>Pinopsida</taxon>
        <taxon>Pinidae</taxon>
        <taxon>Conifers I</taxon>
        <taxon>Pinales</taxon>
        <taxon>Pinaceae</taxon>
        <taxon>Picea</taxon>
    </lineage>
</organism>
<keyword evidence="4" id="KW-0833">Ubl conjugation pathway</keyword>
<protein>
    <recommendedName>
        <fullName evidence="7">Ubiquitin-like 1-activating enzyme E1A</fullName>
    </recommendedName>
</protein>
<dbReference type="InterPro" id="IPR000011">
    <property type="entry name" value="UBQ/SUMO-activ_enz_E1-like"/>
</dbReference>
<dbReference type="InterPro" id="IPR035985">
    <property type="entry name" value="Ubiquitin-activating_enz"/>
</dbReference>
<reference evidence="10" key="1">
    <citation type="submission" date="2010-04" db="EMBL/GenBank/DDBJ databases">
        <authorList>
            <person name="Reid K.E."/>
            <person name="Liao N."/>
            <person name="Chan S."/>
            <person name="Docking R."/>
            <person name="Taylor G."/>
            <person name="Moore R."/>
            <person name="Mayo M."/>
            <person name="Munro S."/>
            <person name="King J."/>
            <person name="Yanchuk A."/>
            <person name="Holt R."/>
            <person name="Jones S."/>
            <person name="Marra M."/>
            <person name="Ritland C.E."/>
            <person name="Ritland K."/>
            <person name="Bohlmann J."/>
        </authorList>
    </citation>
    <scope>NUCLEOTIDE SEQUENCE</scope>
    <source>
        <tissue evidence="10">Bud</tissue>
    </source>
</reference>
<dbReference type="Pfam" id="PF00899">
    <property type="entry name" value="ThiF"/>
    <property type="match status" value="1"/>
</dbReference>
<dbReference type="Gene3D" id="3.40.50.720">
    <property type="entry name" value="NAD(P)-binding Rossmann-like Domain"/>
    <property type="match status" value="1"/>
</dbReference>
<evidence type="ECO:0000256" key="3">
    <source>
        <dbReference type="ARBA" id="ARBA00005673"/>
    </source>
</evidence>
<dbReference type="GO" id="GO:0019948">
    <property type="term" value="F:SUMO activating enzyme activity"/>
    <property type="evidence" value="ECO:0007669"/>
    <property type="project" value="TreeGrafter"/>
</dbReference>
<dbReference type="PANTHER" id="PTHR10953:SF162">
    <property type="entry name" value="SUMO-ACTIVATING ENZYME SUBUNIT 1"/>
    <property type="match status" value="1"/>
</dbReference>
<dbReference type="InterPro" id="IPR045886">
    <property type="entry name" value="ThiF/MoeB/HesA"/>
</dbReference>
<evidence type="ECO:0000256" key="4">
    <source>
        <dbReference type="ARBA" id="ARBA00022786"/>
    </source>
</evidence>
<evidence type="ECO:0000259" key="9">
    <source>
        <dbReference type="Pfam" id="PF00899"/>
    </source>
</evidence>
<dbReference type="AlphaFoldDB" id="D5AEG1"/>
<dbReference type="PRINTS" id="PR01849">
    <property type="entry name" value="UBIQUITINACT"/>
</dbReference>
<keyword evidence="6" id="KW-0539">Nucleus</keyword>
<keyword evidence="5" id="KW-0007">Acetylation</keyword>
<comment type="subcellular location">
    <subcellularLocation>
        <location evidence="1">Nucleus</location>
    </subcellularLocation>
</comment>
<proteinExistence type="evidence at transcript level"/>
<evidence type="ECO:0000256" key="1">
    <source>
        <dbReference type="ARBA" id="ARBA00004123"/>
    </source>
</evidence>
<dbReference type="GO" id="GO:0031510">
    <property type="term" value="C:SUMO activating enzyme complex"/>
    <property type="evidence" value="ECO:0007669"/>
    <property type="project" value="TreeGrafter"/>
</dbReference>
<dbReference type="InterPro" id="IPR000594">
    <property type="entry name" value="ThiF_NAD_FAD-bd"/>
</dbReference>
<evidence type="ECO:0000256" key="6">
    <source>
        <dbReference type="ARBA" id="ARBA00023242"/>
    </source>
</evidence>
<name>D5AEG1_PICSI</name>
<evidence type="ECO:0000313" key="10">
    <source>
        <dbReference type="EMBL" id="ADE77930.1"/>
    </source>
</evidence>
<dbReference type="GO" id="GO:0005737">
    <property type="term" value="C:cytoplasm"/>
    <property type="evidence" value="ECO:0007669"/>
    <property type="project" value="TreeGrafter"/>
</dbReference>
<evidence type="ECO:0000256" key="8">
    <source>
        <dbReference type="ARBA" id="ARBA00063459"/>
    </source>
</evidence>
<comment type="similarity">
    <text evidence="3">Belongs to the ubiquitin-activating E1 family.</text>
</comment>
<dbReference type="EMBL" id="BT124695">
    <property type="protein sequence ID" value="ADE77930.1"/>
    <property type="molecule type" value="mRNA"/>
</dbReference>
<dbReference type="SUPFAM" id="SSF69572">
    <property type="entry name" value="Activating enzymes of the ubiquitin-like proteins"/>
    <property type="match status" value="1"/>
</dbReference>
<sequence length="323" mass="35913">MDGEVLTDQETAVYDRQIRVWGVDAQRRLSKSRVLVIGMTGVVAELCKNIVLAGIGNLTLMDDSPVTAEASSANFLILAEESNHKGKSIAEVCRESLRDFNPMVHVSVEKGSVKDISANFLDNFDAVVLGRASVIVKKQVNEMCRKRPQRIAFYSVDCRGSCGEIFVDLQNHTYTQKKQEDAIASQIFFPSLEESVLVRWSSLPRKTTKLYFALRIIEEFEQAEGRQPGHVSSADLESVLILQKKLCEEQGLSESRIPDILLERILDAGTRQLPPVCAIIGGILGQEVIKAMSCKGDPIKNFFFFDVMDGKGIIEDISNQDKN</sequence>
<dbReference type="FunFam" id="3.40.50.720:FF:000404">
    <property type="entry name" value="SUMO-activating enzyme subunit 1B-2"/>
    <property type="match status" value="1"/>
</dbReference>
<comment type="subunit">
    <text evidence="8">Heterodimer of SAE1A or SAE1B and SAE2. The complex binds SUMO proteins via SAE2.</text>
</comment>
<evidence type="ECO:0000256" key="5">
    <source>
        <dbReference type="ARBA" id="ARBA00022990"/>
    </source>
</evidence>
<evidence type="ECO:0000256" key="7">
    <source>
        <dbReference type="ARBA" id="ARBA00044354"/>
    </source>
</evidence>
<dbReference type="OMA" id="EFFGQFD"/>
<comment type="pathway">
    <text evidence="2">Protein modification; protein sumoylation.</text>
</comment>
<dbReference type="PANTHER" id="PTHR10953">
    <property type="entry name" value="UBIQUITIN-ACTIVATING ENZYME E1"/>
    <property type="match status" value="1"/>
</dbReference>